<dbReference type="AlphaFoldDB" id="A0AAV2S9J3"/>
<keyword evidence="2" id="KW-1133">Transmembrane helix</keyword>
<sequence>GMRCDTRILSSFITGALTATTVTLFLLRVVPWTYVVLPCDPTITARPVQLEDYLDRLDRAQERQLMQEEAVIEVEHPSYKMNSGRQHIVTKRDHPKLSLDNKQHKSDDSKEKPYKVNIFQIRGRKSQP</sequence>
<keyword evidence="4" id="KW-1185">Reference proteome</keyword>
<protein>
    <submittedName>
        <fullName evidence="3">Uncharacterized protein</fullName>
    </submittedName>
</protein>
<proteinExistence type="predicted"/>
<evidence type="ECO:0000313" key="4">
    <source>
        <dbReference type="Proteomes" id="UP001497623"/>
    </source>
</evidence>
<feature type="non-terminal residue" evidence="3">
    <location>
        <position position="1"/>
    </location>
</feature>
<evidence type="ECO:0000313" key="3">
    <source>
        <dbReference type="EMBL" id="CAL4162831.1"/>
    </source>
</evidence>
<comment type="caution">
    <text evidence="3">The sequence shown here is derived from an EMBL/GenBank/DDBJ whole genome shotgun (WGS) entry which is preliminary data.</text>
</comment>
<keyword evidence="2" id="KW-0812">Transmembrane</keyword>
<accession>A0AAV2S9J3</accession>
<dbReference type="EMBL" id="CAXKWB010045807">
    <property type="protein sequence ID" value="CAL4162831.1"/>
    <property type="molecule type" value="Genomic_DNA"/>
</dbReference>
<feature type="compositionally biased region" description="Basic and acidic residues" evidence="1">
    <location>
        <begin position="90"/>
        <end position="114"/>
    </location>
</feature>
<organism evidence="3 4">
    <name type="scientific">Meganyctiphanes norvegica</name>
    <name type="common">Northern krill</name>
    <name type="synonym">Thysanopoda norvegica</name>
    <dbReference type="NCBI Taxonomy" id="48144"/>
    <lineage>
        <taxon>Eukaryota</taxon>
        <taxon>Metazoa</taxon>
        <taxon>Ecdysozoa</taxon>
        <taxon>Arthropoda</taxon>
        <taxon>Crustacea</taxon>
        <taxon>Multicrustacea</taxon>
        <taxon>Malacostraca</taxon>
        <taxon>Eumalacostraca</taxon>
        <taxon>Eucarida</taxon>
        <taxon>Euphausiacea</taxon>
        <taxon>Euphausiidae</taxon>
        <taxon>Meganyctiphanes</taxon>
    </lineage>
</organism>
<gene>
    <name evidence="3" type="ORF">MNOR_LOCUS32890</name>
</gene>
<dbReference type="Proteomes" id="UP001497623">
    <property type="component" value="Unassembled WGS sequence"/>
</dbReference>
<evidence type="ECO:0000256" key="2">
    <source>
        <dbReference type="SAM" id="Phobius"/>
    </source>
</evidence>
<name>A0AAV2S9J3_MEGNR</name>
<evidence type="ECO:0000256" key="1">
    <source>
        <dbReference type="SAM" id="MobiDB-lite"/>
    </source>
</evidence>
<feature type="transmembrane region" description="Helical" evidence="2">
    <location>
        <begin position="12"/>
        <end position="34"/>
    </location>
</feature>
<feature type="region of interest" description="Disordered" evidence="1">
    <location>
        <begin position="77"/>
        <end position="128"/>
    </location>
</feature>
<reference evidence="3 4" key="1">
    <citation type="submission" date="2024-05" db="EMBL/GenBank/DDBJ databases">
        <authorList>
            <person name="Wallberg A."/>
        </authorList>
    </citation>
    <scope>NUCLEOTIDE SEQUENCE [LARGE SCALE GENOMIC DNA]</scope>
</reference>
<keyword evidence="2" id="KW-0472">Membrane</keyword>